<dbReference type="InterPro" id="IPR025129">
    <property type="entry name" value="DUF4055"/>
</dbReference>
<comment type="caution">
    <text evidence="3">The sequence shown here is derived from an EMBL/GenBank/DDBJ whole genome shotgun (WGS) entry which is preliminary data.</text>
</comment>
<dbReference type="Pfam" id="PF13264">
    <property type="entry name" value="DUF4055"/>
    <property type="match status" value="1"/>
</dbReference>
<organism evidence="3 4">
    <name type="scientific">Vibrio crassostreae</name>
    <dbReference type="NCBI Taxonomy" id="246167"/>
    <lineage>
        <taxon>Bacteria</taxon>
        <taxon>Pseudomonadati</taxon>
        <taxon>Pseudomonadota</taxon>
        <taxon>Gammaproteobacteria</taxon>
        <taxon>Vibrionales</taxon>
        <taxon>Vibrionaceae</taxon>
        <taxon>Vibrio</taxon>
    </lineage>
</organism>
<name>A0A822MX00_9VIBR</name>
<accession>A0A822MX00</accession>
<feature type="domain" description="DUF4055" evidence="2">
    <location>
        <begin position="235"/>
        <end position="371"/>
    </location>
</feature>
<dbReference type="AlphaFoldDB" id="A0A822MX00"/>
<feature type="compositionally biased region" description="Acidic residues" evidence="1">
    <location>
        <begin position="439"/>
        <end position="465"/>
    </location>
</feature>
<evidence type="ECO:0000259" key="2">
    <source>
        <dbReference type="Pfam" id="PF13264"/>
    </source>
</evidence>
<sequence length="465" mass="52781">MNLNQVYTVTISSDITEQWRRSDDVFEGTKRLRRNCDKYLPRLEGESQEAYETRLSKAVLKNKYRKTLTKAIGNLLKNGITTNANTENVDAKGGDLESFVSRIGLTAAKFGISYVLVDAPSFDGDEINLLEMEAIGFRPYYTLLNNLKLTEIKYFIVGSSYELSYFEYRVILPDLEGDIRKSYTLSGDVVVWRIEKMLEGDTRELIDIGVMDIPKIPIVPVYGSSSESKFINIPPYLDLAYYNILHFQATSDASIAHHVAATPMLFMRDSSTAQRDDKGRVIEEKVTISPWSVIKTSANDSEVSWVETNGAALTQHREWLKHIESDMDELSMNFNLESPDATATANNLHAAENQSGILFIKKELERAVREMTIFSDYFMGETTSNEFEINSVGIGSLSAEQMNDIEKLHDKNLISDEQYVDIINRTLPFELVYEKQESDTPDNEDDQDSDQNDQDNDTENQDDAD</sequence>
<dbReference type="RefSeq" id="WP_132941114.1">
    <property type="nucleotide sequence ID" value="NZ_CAWQCV010000131.1"/>
</dbReference>
<evidence type="ECO:0000313" key="3">
    <source>
        <dbReference type="EMBL" id="CDT08945.1"/>
    </source>
</evidence>
<gene>
    <name evidence="3" type="ORF">VCR5J5_1440063</name>
</gene>
<reference evidence="4" key="1">
    <citation type="submission" date="2014-06" db="EMBL/GenBank/DDBJ databases">
        <authorList>
            <person name="Le Roux Frederique"/>
        </authorList>
    </citation>
    <scope>NUCLEOTIDE SEQUENCE [LARGE SCALE GENOMIC DNA]</scope>
    <source>
        <strain evidence="4">J5-5</strain>
    </source>
</reference>
<dbReference type="EMBL" id="CCJV01000051">
    <property type="protein sequence ID" value="CDT08945.1"/>
    <property type="molecule type" value="Genomic_DNA"/>
</dbReference>
<protein>
    <recommendedName>
        <fullName evidence="2">DUF4055 domain-containing protein</fullName>
    </recommendedName>
</protein>
<dbReference type="Proteomes" id="UP000049495">
    <property type="component" value="Unassembled WGS sequence"/>
</dbReference>
<proteinExistence type="predicted"/>
<evidence type="ECO:0000313" key="4">
    <source>
        <dbReference type="Proteomes" id="UP000049495"/>
    </source>
</evidence>
<feature type="region of interest" description="Disordered" evidence="1">
    <location>
        <begin position="433"/>
        <end position="465"/>
    </location>
</feature>
<evidence type="ECO:0000256" key="1">
    <source>
        <dbReference type="SAM" id="MobiDB-lite"/>
    </source>
</evidence>